<dbReference type="Gene3D" id="3.40.50.1820">
    <property type="entry name" value="alpha/beta hydrolase"/>
    <property type="match status" value="1"/>
</dbReference>
<feature type="signal peptide" evidence="1">
    <location>
        <begin position="1"/>
        <end position="19"/>
    </location>
</feature>
<evidence type="ECO:0000259" key="2">
    <source>
        <dbReference type="Pfam" id="PF12697"/>
    </source>
</evidence>
<dbReference type="SUPFAM" id="SSF53474">
    <property type="entry name" value="alpha/beta-Hydrolases"/>
    <property type="match status" value="1"/>
</dbReference>
<gene>
    <name evidence="3" type="ORF">KHLLAP_LOCUS13960</name>
</gene>
<dbReference type="AlphaFoldDB" id="A0AAI8VYN5"/>
<dbReference type="InterPro" id="IPR029058">
    <property type="entry name" value="AB_hydrolase_fold"/>
</dbReference>
<dbReference type="EMBL" id="CAUWAG010000020">
    <property type="protein sequence ID" value="CAJ2513492.1"/>
    <property type="molecule type" value="Genomic_DNA"/>
</dbReference>
<accession>A0AAI8VYN5</accession>
<feature type="domain" description="AB hydrolase-1" evidence="2">
    <location>
        <begin position="112"/>
        <end position="367"/>
    </location>
</feature>
<reference evidence="3" key="1">
    <citation type="submission" date="2023-10" db="EMBL/GenBank/DDBJ databases">
        <authorList>
            <person name="Hackl T."/>
        </authorList>
    </citation>
    <scope>NUCLEOTIDE SEQUENCE</scope>
</reference>
<evidence type="ECO:0000313" key="3">
    <source>
        <dbReference type="EMBL" id="CAJ2513492.1"/>
    </source>
</evidence>
<evidence type="ECO:0000256" key="1">
    <source>
        <dbReference type="SAM" id="SignalP"/>
    </source>
</evidence>
<dbReference type="Pfam" id="PF12697">
    <property type="entry name" value="Abhydrolase_6"/>
    <property type="match status" value="1"/>
</dbReference>
<proteinExistence type="predicted"/>
<organism evidence="3 4">
    <name type="scientific">Anthostomella pinea</name>
    <dbReference type="NCBI Taxonomy" id="933095"/>
    <lineage>
        <taxon>Eukaryota</taxon>
        <taxon>Fungi</taxon>
        <taxon>Dikarya</taxon>
        <taxon>Ascomycota</taxon>
        <taxon>Pezizomycotina</taxon>
        <taxon>Sordariomycetes</taxon>
        <taxon>Xylariomycetidae</taxon>
        <taxon>Xylariales</taxon>
        <taxon>Xylariaceae</taxon>
        <taxon>Anthostomella</taxon>
    </lineage>
</organism>
<keyword evidence="4" id="KW-1185">Reference proteome</keyword>
<protein>
    <submittedName>
        <fullName evidence="3">Uu.00g016110.m01.CDS01</fullName>
    </submittedName>
</protein>
<feature type="chain" id="PRO_5042606593" evidence="1">
    <location>
        <begin position="20"/>
        <end position="386"/>
    </location>
</feature>
<keyword evidence="1" id="KW-0732">Signal</keyword>
<dbReference type="InterPro" id="IPR000073">
    <property type="entry name" value="AB_hydrolase_1"/>
</dbReference>
<dbReference type="Proteomes" id="UP001295740">
    <property type="component" value="Unassembled WGS sequence"/>
</dbReference>
<name>A0AAI8VYN5_9PEZI</name>
<comment type="caution">
    <text evidence="3">The sequence shown here is derived from an EMBL/GenBank/DDBJ whole genome shotgun (WGS) entry which is preliminary data.</text>
</comment>
<sequence>MAKSSLLTLLGVLTARASASPCAPGVVTDAANPARQCHNLTIPVSISARNGLFNLTAPSNNIEVTDFILNQAQPGKNYTEAVLEGYATVQGNYSIAATYCEPTAGPGKTLQVLTHGIGFDRSYWDFPLNNYNYSYVNAAIAKGYSTFAFDRLGIHQSSHGEPVNEIQSWLEIAALRSLTAMLRQATLPGVTTHYDKIVHVGHSFGSIQTYGLTAMDPTISDGIALTGFSQAPMYAAYFLLGGNFVEANGAAYALKDYPNGYLAAGDASGVQTNFFALGEFDPAVLAEAYMTGQPVTVGELLTLSGPAASNNSFGGPVLVITGDRDIPFCGGNCLAADPSPSSSKQYFGNTSDFETVIVPATGHGLNLQYSWPTTYAAILDFFDKTV</sequence>
<evidence type="ECO:0000313" key="4">
    <source>
        <dbReference type="Proteomes" id="UP001295740"/>
    </source>
</evidence>